<sequence>MVKFSTSWTECCTKHEPKVSAFVLTFCPTSWTECCTKHEPKVSAFVLTFCPTSAEFHHIEWPIIIYSDSNIKISKSRVCGTGMKEQLSPDRAPDVQLRCDVTQNNANYRLNRAWSCIYG</sequence>
<keyword evidence="2" id="KW-1185">Reference proteome</keyword>
<evidence type="ECO:0000313" key="1">
    <source>
        <dbReference type="EMBL" id="CAH1786801.1"/>
    </source>
</evidence>
<protein>
    <submittedName>
        <fullName evidence="1">Uncharacterized protein</fullName>
    </submittedName>
</protein>
<proteinExistence type="predicted"/>
<comment type="caution">
    <text evidence="1">The sequence shown here is derived from an EMBL/GenBank/DDBJ whole genome shotgun (WGS) entry which is preliminary data.</text>
</comment>
<name>A0A8S4P5P5_OWEFU</name>
<dbReference type="Proteomes" id="UP000749559">
    <property type="component" value="Unassembled WGS sequence"/>
</dbReference>
<gene>
    <name evidence="1" type="ORF">OFUS_LOCUS12626</name>
</gene>
<organism evidence="1 2">
    <name type="scientific">Owenia fusiformis</name>
    <name type="common">Polychaete worm</name>
    <dbReference type="NCBI Taxonomy" id="6347"/>
    <lineage>
        <taxon>Eukaryota</taxon>
        <taxon>Metazoa</taxon>
        <taxon>Spiralia</taxon>
        <taxon>Lophotrochozoa</taxon>
        <taxon>Annelida</taxon>
        <taxon>Polychaeta</taxon>
        <taxon>Sedentaria</taxon>
        <taxon>Canalipalpata</taxon>
        <taxon>Sabellida</taxon>
        <taxon>Oweniida</taxon>
        <taxon>Oweniidae</taxon>
        <taxon>Owenia</taxon>
    </lineage>
</organism>
<dbReference type="AlphaFoldDB" id="A0A8S4P5P5"/>
<accession>A0A8S4P5P5</accession>
<evidence type="ECO:0000313" key="2">
    <source>
        <dbReference type="Proteomes" id="UP000749559"/>
    </source>
</evidence>
<dbReference type="EMBL" id="CAIIXF020000006">
    <property type="protein sequence ID" value="CAH1786801.1"/>
    <property type="molecule type" value="Genomic_DNA"/>
</dbReference>
<reference evidence="1" key="1">
    <citation type="submission" date="2022-03" db="EMBL/GenBank/DDBJ databases">
        <authorList>
            <person name="Martin C."/>
        </authorList>
    </citation>
    <scope>NUCLEOTIDE SEQUENCE</scope>
</reference>